<dbReference type="RefSeq" id="WP_184173153.1">
    <property type="nucleotide sequence ID" value="NZ_JACHGF010000002.1"/>
</dbReference>
<name>A0A840TJK5_9BACT</name>
<keyword evidence="1" id="KW-0732">Signal</keyword>
<evidence type="ECO:0000313" key="4">
    <source>
        <dbReference type="Proteomes" id="UP000557307"/>
    </source>
</evidence>
<feature type="signal peptide" evidence="1">
    <location>
        <begin position="1"/>
        <end position="19"/>
    </location>
</feature>
<dbReference type="Pfam" id="PF13568">
    <property type="entry name" value="OMP_b-brl_2"/>
    <property type="match status" value="1"/>
</dbReference>
<dbReference type="SUPFAM" id="SSF56925">
    <property type="entry name" value="OMPA-like"/>
    <property type="match status" value="1"/>
</dbReference>
<feature type="domain" description="Outer membrane protein beta-barrel" evidence="2">
    <location>
        <begin position="19"/>
        <end position="177"/>
    </location>
</feature>
<evidence type="ECO:0000256" key="1">
    <source>
        <dbReference type="SAM" id="SignalP"/>
    </source>
</evidence>
<sequence>MKKPLFILVALLGTFQVMAQENVSIGPMVGVSIANLRGDVANTDWKPGLTVGGFYNYSSQSGFGFTGQLLYTQMGAHINNKTNQVNLNYLQVPLFATFYFGRLGSSLRPKIFLGPTANFLLNAKDKDGNNINGDSNNRNYRTFDLGLAAGAGLNYQMQNKIWLNLDVRYGLGLLDITRTDATTIMNNNWGINLGVSFPLGTYDRNSGRLRTR</sequence>
<dbReference type="Gene3D" id="2.40.160.20">
    <property type="match status" value="1"/>
</dbReference>
<reference evidence="3 4" key="1">
    <citation type="submission" date="2020-08" db="EMBL/GenBank/DDBJ databases">
        <title>Genomic Encyclopedia of Type Strains, Phase IV (KMG-IV): sequencing the most valuable type-strain genomes for metagenomic binning, comparative biology and taxonomic classification.</title>
        <authorList>
            <person name="Goeker M."/>
        </authorList>
    </citation>
    <scope>NUCLEOTIDE SEQUENCE [LARGE SCALE GENOMIC DNA]</scope>
    <source>
        <strain evidence="3 4">DSM 105074</strain>
    </source>
</reference>
<evidence type="ECO:0000313" key="3">
    <source>
        <dbReference type="EMBL" id="MBB5283614.1"/>
    </source>
</evidence>
<dbReference type="Proteomes" id="UP000557307">
    <property type="component" value="Unassembled WGS sequence"/>
</dbReference>
<gene>
    <name evidence="3" type="ORF">HNQ92_001740</name>
</gene>
<dbReference type="AlphaFoldDB" id="A0A840TJK5"/>
<organism evidence="3 4">
    <name type="scientific">Rhabdobacter roseus</name>
    <dbReference type="NCBI Taxonomy" id="1655419"/>
    <lineage>
        <taxon>Bacteria</taxon>
        <taxon>Pseudomonadati</taxon>
        <taxon>Bacteroidota</taxon>
        <taxon>Cytophagia</taxon>
        <taxon>Cytophagales</taxon>
        <taxon>Cytophagaceae</taxon>
        <taxon>Rhabdobacter</taxon>
    </lineage>
</organism>
<keyword evidence="4" id="KW-1185">Reference proteome</keyword>
<proteinExistence type="predicted"/>
<dbReference type="EMBL" id="JACHGF010000002">
    <property type="protein sequence ID" value="MBB5283614.1"/>
    <property type="molecule type" value="Genomic_DNA"/>
</dbReference>
<dbReference type="InterPro" id="IPR025665">
    <property type="entry name" value="Beta-barrel_OMP_2"/>
</dbReference>
<comment type="caution">
    <text evidence="3">The sequence shown here is derived from an EMBL/GenBank/DDBJ whole genome shotgun (WGS) entry which is preliminary data.</text>
</comment>
<dbReference type="InterPro" id="IPR011250">
    <property type="entry name" value="OMP/PagP_B-barrel"/>
</dbReference>
<accession>A0A840TJK5</accession>
<protein>
    <submittedName>
        <fullName evidence="3">Outer membrane protein W</fullName>
    </submittedName>
</protein>
<feature type="chain" id="PRO_5032469662" evidence="1">
    <location>
        <begin position="20"/>
        <end position="212"/>
    </location>
</feature>
<evidence type="ECO:0000259" key="2">
    <source>
        <dbReference type="Pfam" id="PF13568"/>
    </source>
</evidence>